<dbReference type="Proteomes" id="UP001472677">
    <property type="component" value="Unassembled WGS sequence"/>
</dbReference>
<accession>A0ABR1ZXD3</accession>
<organism evidence="1 2">
    <name type="scientific">Hibiscus sabdariffa</name>
    <name type="common">roselle</name>
    <dbReference type="NCBI Taxonomy" id="183260"/>
    <lineage>
        <taxon>Eukaryota</taxon>
        <taxon>Viridiplantae</taxon>
        <taxon>Streptophyta</taxon>
        <taxon>Embryophyta</taxon>
        <taxon>Tracheophyta</taxon>
        <taxon>Spermatophyta</taxon>
        <taxon>Magnoliopsida</taxon>
        <taxon>eudicotyledons</taxon>
        <taxon>Gunneridae</taxon>
        <taxon>Pentapetalae</taxon>
        <taxon>rosids</taxon>
        <taxon>malvids</taxon>
        <taxon>Malvales</taxon>
        <taxon>Malvaceae</taxon>
        <taxon>Malvoideae</taxon>
        <taxon>Hibiscus</taxon>
    </lineage>
</organism>
<reference evidence="1 2" key="1">
    <citation type="journal article" date="2024" name="G3 (Bethesda)">
        <title>Genome assembly of Hibiscus sabdariffa L. provides insights into metabolisms of medicinal natural products.</title>
        <authorList>
            <person name="Kim T."/>
        </authorList>
    </citation>
    <scope>NUCLEOTIDE SEQUENCE [LARGE SCALE GENOMIC DNA]</scope>
    <source>
        <strain evidence="1">TK-2024</strain>
        <tissue evidence="1">Old leaves</tissue>
    </source>
</reference>
<protein>
    <submittedName>
        <fullName evidence="1">Uncharacterized protein</fullName>
    </submittedName>
</protein>
<comment type="caution">
    <text evidence="1">The sequence shown here is derived from an EMBL/GenBank/DDBJ whole genome shotgun (WGS) entry which is preliminary data.</text>
</comment>
<sequence>MELIVHAIRLTISNGAWIPFRMACGGVPLSHLFFLDDHILYARAGTGQVETILVILLEFGYYYGHKRILHPGVIPHIMTILPPSLDDQHDSIAWSRTDSGIFTLESAYKSFAETSWAAMSNMCETVLHILRDYPSTRSFWEGLLPPNSRESFFSFDLVEWILSNITTSSCMRDTTMPWGICWDISDSKHVIDLILLFADGRPLPLVQAILSMRRRAWCTEFIWVPRECNMVANSLSRLSIPPSFDLTLFDEAPTSIVQLLARDTVGPPYRRFAQV</sequence>
<name>A0ABR1ZXD3_9ROSI</name>
<dbReference type="EMBL" id="JBBPBM010001286">
    <property type="protein sequence ID" value="KAK8485416.1"/>
    <property type="molecule type" value="Genomic_DNA"/>
</dbReference>
<gene>
    <name evidence="1" type="ORF">V6N12_046343</name>
</gene>
<keyword evidence="2" id="KW-1185">Reference proteome</keyword>
<proteinExistence type="predicted"/>
<evidence type="ECO:0000313" key="2">
    <source>
        <dbReference type="Proteomes" id="UP001472677"/>
    </source>
</evidence>
<evidence type="ECO:0000313" key="1">
    <source>
        <dbReference type="EMBL" id="KAK8485416.1"/>
    </source>
</evidence>